<dbReference type="GO" id="GO:0016787">
    <property type="term" value="F:hydrolase activity"/>
    <property type="evidence" value="ECO:0007669"/>
    <property type="project" value="UniProtKB-KW"/>
</dbReference>
<dbReference type="InterPro" id="IPR020476">
    <property type="entry name" value="Nudix_hydrolase"/>
</dbReference>
<reference evidence="6" key="1">
    <citation type="submission" date="2017-08" db="EMBL/GenBank/DDBJ databases">
        <authorList>
            <person name="Varghese N."/>
            <person name="Submissions S."/>
        </authorList>
    </citation>
    <scope>NUCLEOTIDE SEQUENCE [LARGE SCALE GENOMIC DNA]</scope>
    <source>
        <strain evidence="6">JC23</strain>
    </source>
</reference>
<evidence type="ECO:0000313" key="6">
    <source>
        <dbReference type="Proteomes" id="UP000219252"/>
    </source>
</evidence>
<organism evidence="5 6">
    <name type="scientific">Ureibacillus acetophenoni</name>
    <dbReference type="NCBI Taxonomy" id="614649"/>
    <lineage>
        <taxon>Bacteria</taxon>
        <taxon>Bacillati</taxon>
        <taxon>Bacillota</taxon>
        <taxon>Bacilli</taxon>
        <taxon>Bacillales</taxon>
        <taxon>Caryophanaceae</taxon>
        <taxon>Ureibacillus</taxon>
    </lineage>
</organism>
<dbReference type="Proteomes" id="UP000219252">
    <property type="component" value="Unassembled WGS sequence"/>
</dbReference>
<comment type="similarity">
    <text evidence="3">Belongs to the Nudix hydrolase family.</text>
</comment>
<dbReference type="OrthoDB" id="9786141at2"/>
<dbReference type="InterPro" id="IPR000086">
    <property type="entry name" value="NUDIX_hydrolase_dom"/>
</dbReference>
<dbReference type="PROSITE" id="PS51462">
    <property type="entry name" value="NUDIX"/>
    <property type="match status" value="1"/>
</dbReference>
<evidence type="ECO:0000259" key="4">
    <source>
        <dbReference type="PROSITE" id="PS51462"/>
    </source>
</evidence>
<dbReference type="PANTHER" id="PTHR43046">
    <property type="entry name" value="GDP-MANNOSE MANNOSYL HYDROLASE"/>
    <property type="match status" value="1"/>
</dbReference>
<evidence type="ECO:0000313" key="5">
    <source>
        <dbReference type="EMBL" id="SOC41168.1"/>
    </source>
</evidence>
<dbReference type="PROSITE" id="PS00893">
    <property type="entry name" value="NUDIX_BOX"/>
    <property type="match status" value="1"/>
</dbReference>
<protein>
    <submittedName>
        <fullName evidence="5">ADP-ribose pyrophosphatase YjhB (NUDIX family)</fullName>
    </submittedName>
</protein>
<accession>A0A285UID2</accession>
<comment type="cofactor">
    <cofactor evidence="1">
        <name>Mg(2+)</name>
        <dbReference type="ChEBI" id="CHEBI:18420"/>
    </cofactor>
</comment>
<dbReference type="RefSeq" id="WP_097150025.1">
    <property type="nucleotide sequence ID" value="NZ_OBQC01000009.1"/>
</dbReference>
<sequence length="167" mass="18781">MKKDRGKVWLGVAGVVINSEGKWLVVKKTYSGLKGVWSLPAGFVKFGETADEAVVREVKEETGLDCEVTGLIGLRTGVIRHEISDNMAIFYCQPMDEHQSFTIQEKEISEVKWLTVEELVHGGEASVMLREMASHELKNHQLMKNEGINPGDVFEYSSYKLFFNKGI</sequence>
<feature type="domain" description="Nudix hydrolase" evidence="4">
    <location>
        <begin position="7"/>
        <end position="145"/>
    </location>
</feature>
<dbReference type="Pfam" id="PF00293">
    <property type="entry name" value="NUDIX"/>
    <property type="match status" value="1"/>
</dbReference>
<dbReference type="SUPFAM" id="SSF55811">
    <property type="entry name" value="Nudix"/>
    <property type="match status" value="1"/>
</dbReference>
<dbReference type="EMBL" id="OBQC01000009">
    <property type="protein sequence ID" value="SOC41168.1"/>
    <property type="molecule type" value="Genomic_DNA"/>
</dbReference>
<dbReference type="PRINTS" id="PR00502">
    <property type="entry name" value="NUDIXFAMILY"/>
</dbReference>
<dbReference type="AlphaFoldDB" id="A0A285UID2"/>
<dbReference type="InterPro" id="IPR015797">
    <property type="entry name" value="NUDIX_hydrolase-like_dom_sf"/>
</dbReference>
<evidence type="ECO:0000256" key="1">
    <source>
        <dbReference type="ARBA" id="ARBA00001946"/>
    </source>
</evidence>
<name>A0A285UID2_9BACL</name>
<evidence type="ECO:0000256" key="2">
    <source>
        <dbReference type="ARBA" id="ARBA00022801"/>
    </source>
</evidence>
<gene>
    <name evidence="5" type="ORF">SAMN05877842_109116</name>
</gene>
<dbReference type="InterPro" id="IPR020084">
    <property type="entry name" value="NUDIX_hydrolase_CS"/>
</dbReference>
<keyword evidence="6" id="KW-1185">Reference proteome</keyword>
<dbReference type="PANTHER" id="PTHR43046:SF14">
    <property type="entry name" value="MUTT_NUDIX FAMILY PROTEIN"/>
    <property type="match status" value="1"/>
</dbReference>
<proteinExistence type="inferred from homology"/>
<dbReference type="Gene3D" id="3.90.79.10">
    <property type="entry name" value="Nucleoside Triphosphate Pyrophosphohydrolase"/>
    <property type="match status" value="1"/>
</dbReference>
<keyword evidence="2 3" id="KW-0378">Hydrolase</keyword>
<evidence type="ECO:0000256" key="3">
    <source>
        <dbReference type="RuleBase" id="RU003476"/>
    </source>
</evidence>